<dbReference type="AlphaFoldDB" id="A0A6J4JDW2"/>
<feature type="compositionally biased region" description="Basic residues" evidence="1">
    <location>
        <begin position="16"/>
        <end position="27"/>
    </location>
</feature>
<organism evidence="2">
    <name type="scientific">uncultured Blastococcus sp</name>
    <dbReference type="NCBI Taxonomy" id="217144"/>
    <lineage>
        <taxon>Bacteria</taxon>
        <taxon>Bacillati</taxon>
        <taxon>Actinomycetota</taxon>
        <taxon>Actinomycetes</taxon>
        <taxon>Geodermatophilales</taxon>
        <taxon>Geodermatophilaceae</taxon>
        <taxon>Blastococcus</taxon>
        <taxon>environmental samples</taxon>
    </lineage>
</organism>
<proteinExistence type="predicted"/>
<name>A0A6J4JDW2_9ACTN</name>
<reference evidence="2" key="1">
    <citation type="submission" date="2020-02" db="EMBL/GenBank/DDBJ databases">
        <authorList>
            <person name="Meier V. D."/>
        </authorList>
    </citation>
    <scope>NUCLEOTIDE SEQUENCE</scope>
    <source>
        <strain evidence="2">AVDCRST_MAG57</strain>
    </source>
</reference>
<gene>
    <name evidence="2" type="ORF">AVDCRST_MAG57-3514</name>
</gene>
<accession>A0A6J4JDW2</accession>
<dbReference type="EMBL" id="CADCTI010000288">
    <property type="protein sequence ID" value="CAA9277815.1"/>
    <property type="molecule type" value="Genomic_DNA"/>
</dbReference>
<evidence type="ECO:0000313" key="2">
    <source>
        <dbReference type="EMBL" id="CAA9277815.1"/>
    </source>
</evidence>
<protein>
    <submittedName>
        <fullName evidence="2">Uncharacterized protein</fullName>
    </submittedName>
</protein>
<feature type="region of interest" description="Disordered" evidence="1">
    <location>
        <begin position="1"/>
        <end position="63"/>
    </location>
</feature>
<feature type="compositionally biased region" description="Pro residues" evidence="1">
    <location>
        <begin position="42"/>
        <end position="51"/>
    </location>
</feature>
<feature type="compositionally biased region" description="Polar residues" evidence="1">
    <location>
        <begin position="1"/>
        <end position="10"/>
    </location>
</feature>
<evidence type="ECO:0000256" key="1">
    <source>
        <dbReference type="SAM" id="MobiDB-lite"/>
    </source>
</evidence>
<sequence>MASRRCSASSPLRPGGARRRRGRRSPRCRPPARPAGGGSPHGSPPSAPWHPGPRDRRPAAHLA</sequence>
<feature type="compositionally biased region" description="Basic and acidic residues" evidence="1">
    <location>
        <begin position="52"/>
        <end position="63"/>
    </location>
</feature>